<accession>A0A6J5QQG6</accession>
<dbReference type="EMBL" id="LR797335">
    <property type="protein sequence ID" value="CAB4204264.1"/>
    <property type="molecule type" value="Genomic_DNA"/>
</dbReference>
<sequence length="223" mass="22567">MSQSGVLNRGVYPPGTVVTKLSPSAGTIPVVPDFANNINLFSGNNITTTGTGANTIGFSLTGTTNHCIQIGNATGSLTSLAAATNGQIPIGSTGVDPVIATITAGTNITITNGPGSITISGSTSPILDYVSVAFPASPYTALVSNLFVSCDLTGGAITILLPNAPTVGEYWIVKDKLGLSNTNNITVTTVGGVVLLDGATTFVINLAYGSNQFIFNGTSYEVF</sequence>
<dbReference type="EMBL" id="LR797063">
    <property type="protein sequence ID" value="CAB4184727.1"/>
    <property type="molecule type" value="Genomic_DNA"/>
</dbReference>
<protein>
    <submittedName>
        <fullName evidence="1">Uncharacterized protein</fullName>
    </submittedName>
</protein>
<gene>
    <name evidence="1" type="ORF">UFOVP1112_27</name>
    <name evidence="2" type="ORF">UFOVP1385_48</name>
    <name evidence="3" type="ORF">UFOVP1478_42</name>
</gene>
<proteinExistence type="predicted"/>
<reference evidence="1" key="1">
    <citation type="submission" date="2020-05" db="EMBL/GenBank/DDBJ databases">
        <authorList>
            <person name="Chiriac C."/>
            <person name="Salcher M."/>
            <person name="Ghai R."/>
            <person name="Kavagutti S V."/>
        </authorList>
    </citation>
    <scope>NUCLEOTIDE SEQUENCE</scope>
</reference>
<evidence type="ECO:0000313" key="2">
    <source>
        <dbReference type="EMBL" id="CAB4204264.1"/>
    </source>
</evidence>
<name>A0A6J5QQG6_9CAUD</name>
<evidence type="ECO:0000313" key="1">
    <source>
        <dbReference type="EMBL" id="CAB4184727.1"/>
    </source>
</evidence>
<organism evidence="1">
    <name type="scientific">uncultured Caudovirales phage</name>
    <dbReference type="NCBI Taxonomy" id="2100421"/>
    <lineage>
        <taxon>Viruses</taxon>
        <taxon>Duplodnaviria</taxon>
        <taxon>Heunggongvirae</taxon>
        <taxon>Uroviricota</taxon>
        <taxon>Caudoviricetes</taxon>
        <taxon>Peduoviridae</taxon>
        <taxon>Maltschvirus</taxon>
        <taxon>Maltschvirus maltsch</taxon>
    </lineage>
</organism>
<evidence type="ECO:0000313" key="3">
    <source>
        <dbReference type="EMBL" id="CAB4215617.1"/>
    </source>
</evidence>
<dbReference type="EMBL" id="LR797425">
    <property type="protein sequence ID" value="CAB4215617.1"/>
    <property type="molecule type" value="Genomic_DNA"/>
</dbReference>